<organism evidence="2 3">
    <name type="scientific">Listeria aquatica FSL S10-1188</name>
    <dbReference type="NCBI Taxonomy" id="1265818"/>
    <lineage>
        <taxon>Bacteria</taxon>
        <taxon>Bacillati</taxon>
        <taxon>Bacillota</taxon>
        <taxon>Bacilli</taxon>
        <taxon>Bacillales</taxon>
        <taxon>Listeriaceae</taxon>
        <taxon>Listeria</taxon>
    </lineage>
</organism>
<dbReference type="Proteomes" id="UP000019246">
    <property type="component" value="Unassembled WGS sequence"/>
</dbReference>
<evidence type="ECO:0000256" key="1">
    <source>
        <dbReference type="SAM" id="Phobius"/>
    </source>
</evidence>
<feature type="transmembrane region" description="Helical" evidence="1">
    <location>
        <begin position="18"/>
        <end position="35"/>
    </location>
</feature>
<dbReference type="AlphaFoldDB" id="W7B2Q7"/>
<sequence length="104" mass="12776">MFIKLIKRNFSQLNRRHFLGFVLPVLIAALFFKSYSEIFKGIHIETDLSVFEIPFVWLLFEWVPYFLFFRLICRDHSFHRSLFIRTCENYKAPFLCEFYQFFLA</sequence>
<keyword evidence="1" id="KW-0812">Transmembrane</keyword>
<gene>
    <name evidence="2" type="ORF">MAQA_02227</name>
</gene>
<comment type="caution">
    <text evidence="2">The sequence shown here is derived from an EMBL/GenBank/DDBJ whole genome shotgun (WGS) entry which is preliminary data.</text>
</comment>
<keyword evidence="3" id="KW-1185">Reference proteome</keyword>
<feature type="transmembrane region" description="Helical" evidence="1">
    <location>
        <begin position="55"/>
        <end position="73"/>
    </location>
</feature>
<evidence type="ECO:0000313" key="3">
    <source>
        <dbReference type="Proteomes" id="UP000019246"/>
    </source>
</evidence>
<dbReference type="EMBL" id="AOCG01000002">
    <property type="protein sequence ID" value="EUJ21514.1"/>
    <property type="molecule type" value="Genomic_DNA"/>
</dbReference>
<accession>W7B2Q7</accession>
<keyword evidence="1" id="KW-0472">Membrane</keyword>
<evidence type="ECO:0000313" key="2">
    <source>
        <dbReference type="EMBL" id="EUJ21514.1"/>
    </source>
</evidence>
<name>W7B2Q7_9LIST</name>
<protein>
    <submittedName>
        <fullName evidence="2">Uncharacterized protein</fullName>
    </submittedName>
</protein>
<keyword evidence="1" id="KW-1133">Transmembrane helix</keyword>
<proteinExistence type="predicted"/>
<reference evidence="2 3" key="1">
    <citation type="journal article" date="2014" name="Int. J. Syst. Evol. Microbiol.">
        <title>Listeria floridensis sp. nov., Listeria aquatica sp. nov., Listeria cornellensis sp. nov., Listeria riparia sp. nov. and Listeria grandensis sp. nov., from agricultural and natural environments.</title>
        <authorList>
            <person name="den Bakker H.C."/>
            <person name="Warchocki S."/>
            <person name="Wright E.M."/>
            <person name="Allred A.F."/>
            <person name="Ahlstrom C."/>
            <person name="Manuel C.S."/>
            <person name="Stasiewicz M.J."/>
            <person name="Burrell A."/>
            <person name="Roof S."/>
            <person name="Strawn L."/>
            <person name="Fortes E.D."/>
            <person name="Nightingale K.K."/>
            <person name="Kephart D."/>
            <person name="Wiedmann M."/>
        </authorList>
    </citation>
    <scope>NUCLEOTIDE SEQUENCE [LARGE SCALE GENOMIC DNA]</scope>
    <source>
        <strain evidence="2 3">FSL S10-1188</strain>
    </source>
</reference>